<protein>
    <submittedName>
        <fullName evidence="1">Uncharacterized protein</fullName>
    </submittedName>
</protein>
<evidence type="ECO:0000313" key="2">
    <source>
        <dbReference type="Proteomes" id="UP000317550"/>
    </source>
</evidence>
<dbReference type="RefSeq" id="WP_143856475.1">
    <property type="nucleotide sequence ID" value="NZ_CP041730.1"/>
</dbReference>
<keyword evidence="2" id="KW-1185">Reference proteome</keyword>
<evidence type="ECO:0000313" key="1">
    <source>
        <dbReference type="EMBL" id="QDQ25550.1"/>
    </source>
</evidence>
<name>A0A516SBM6_9NEIS</name>
<gene>
    <name evidence="1" type="ORF">FNU76_03830</name>
</gene>
<dbReference type="EMBL" id="CP041730">
    <property type="protein sequence ID" value="QDQ25550.1"/>
    <property type="molecule type" value="Genomic_DNA"/>
</dbReference>
<proteinExistence type="predicted"/>
<dbReference type="KEGG" id="cari:FNU76_03830"/>
<sequence>MMTIDWLALADIIEAAQQAICSAAVDFETDELNWLYDNVDEVRSALLTFNDEMAELDYPLRYMRATIDGMTNIFLVDQAHFRAHRPDAELLG</sequence>
<reference evidence="2" key="1">
    <citation type="submission" date="2019-07" db="EMBL/GenBank/DDBJ databases">
        <title>Chitinimonas sp. nov., isolated from Ny-Alesund, arctica soil.</title>
        <authorList>
            <person name="Xu Q."/>
            <person name="Peng F."/>
        </authorList>
    </citation>
    <scope>NUCLEOTIDE SEQUENCE [LARGE SCALE GENOMIC DNA]</scope>
    <source>
        <strain evidence="2">R3-44</strain>
    </source>
</reference>
<accession>A0A516SBM6</accession>
<dbReference type="AlphaFoldDB" id="A0A516SBM6"/>
<dbReference type="Proteomes" id="UP000317550">
    <property type="component" value="Chromosome"/>
</dbReference>
<organism evidence="1 2">
    <name type="scientific">Chitinimonas arctica</name>
    <dbReference type="NCBI Taxonomy" id="2594795"/>
    <lineage>
        <taxon>Bacteria</taxon>
        <taxon>Pseudomonadati</taxon>
        <taxon>Pseudomonadota</taxon>
        <taxon>Betaproteobacteria</taxon>
        <taxon>Neisseriales</taxon>
        <taxon>Chitinibacteraceae</taxon>
        <taxon>Chitinimonas</taxon>
    </lineage>
</organism>